<name>A0A329M5Z9_9MYCO</name>
<organism evidence="1 2">
    <name type="scientific">Mycobacterium colombiense</name>
    <dbReference type="NCBI Taxonomy" id="339268"/>
    <lineage>
        <taxon>Bacteria</taxon>
        <taxon>Bacillati</taxon>
        <taxon>Actinomycetota</taxon>
        <taxon>Actinomycetes</taxon>
        <taxon>Mycobacteriales</taxon>
        <taxon>Mycobacteriaceae</taxon>
        <taxon>Mycobacterium</taxon>
        <taxon>Mycobacterium avium complex (MAC)</taxon>
    </lineage>
</organism>
<evidence type="ECO:0000313" key="1">
    <source>
        <dbReference type="EMBL" id="RAV14063.1"/>
    </source>
</evidence>
<comment type="caution">
    <text evidence="1">The sequence shown here is derived from an EMBL/GenBank/DDBJ whole genome shotgun (WGS) entry which is preliminary data.</text>
</comment>
<dbReference type="EMBL" id="QMEV01000009">
    <property type="protein sequence ID" value="RAV14063.1"/>
    <property type="molecule type" value="Genomic_DNA"/>
</dbReference>
<accession>A0A329M5Z9</accession>
<protein>
    <submittedName>
        <fullName evidence="1">Uncharacterized protein</fullName>
    </submittedName>
</protein>
<reference evidence="1 2" key="1">
    <citation type="submission" date="2018-06" db="EMBL/GenBank/DDBJ databases">
        <title>NTM in soil in Japan.</title>
        <authorList>
            <person name="Ohya K."/>
        </authorList>
    </citation>
    <scope>NUCLEOTIDE SEQUENCE [LARGE SCALE GENOMIC DNA]</scope>
    <source>
        <strain evidence="1 2">GF28</strain>
    </source>
</reference>
<dbReference type="Proteomes" id="UP000250915">
    <property type="component" value="Unassembled WGS sequence"/>
</dbReference>
<evidence type="ECO:0000313" key="2">
    <source>
        <dbReference type="Proteomes" id="UP000250915"/>
    </source>
</evidence>
<proteinExistence type="predicted"/>
<gene>
    <name evidence="1" type="ORF">DQP57_06750</name>
</gene>
<dbReference type="OrthoDB" id="9911833at2"/>
<dbReference type="AlphaFoldDB" id="A0A329M5Z9"/>
<sequence>MADDAAQPIDARFCQPTFTGLFTRLFNVVHRSRPSVGVSGGCSDIRPTLRSLPLRNALAYKRLRRADPQDRARIPLAAWIDGILLAKTGQAEGPRP</sequence>